<keyword evidence="3" id="KW-1185">Reference proteome</keyword>
<dbReference type="EMBL" id="MNPJ01000011">
    <property type="protein sequence ID" value="OQS55337.1"/>
    <property type="molecule type" value="Genomic_DNA"/>
</dbReference>
<comment type="caution">
    <text evidence="2">The sequence shown here is derived from an EMBL/GenBank/DDBJ whole genome shotgun (WGS) entry which is preliminary data.</text>
</comment>
<proteinExistence type="predicted"/>
<dbReference type="OrthoDB" id="10617800at2759"/>
<sequence length="292" mass="35580">MAYYPRRNRYKRDNSSYERNEDRFYNGKSHNSRNFRDNERDDRNNLYRDDYKNDSYNSFSNNRSTRRDDKYSDYDKYERKPRHGNSNYDRRNMSYKTYDDKHRNNFYDKHEKYYRDKHTPHFNKESYIQNYDKNSKNKTHKPTFKYFTDFNKVTNEFNKSNNTQNDKNNMKNSYLNNIKHLFDKKQKAILDLVNKIENMPKPIPKVVTNAKENSLVMSHLSCYTTEEDVYELLVKKGITLKLSCIVLMMDRQLGLCKGVGFINCYNFKQAQNVFNLLQNESIKDYPFYIDFK</sequence>
<organism evidence="2 3">
    <name type="scientific">Ecytonucleospora hepatopenaei</name>
    <dbReference type="NCBI Taxonomy" id="646526"/>
    <lineage>
        <taxon>Eukaryota</taxon>
        <taxon>Fungi</taxon>
        <taxon>Fungi incertae sedis</taxon>
        <taxon>Microsporidia</taxon>
        <taxon>Enterocytozoonidae</taxon>
        <taxon>Ecytonucleospora</taxon>
    </lineage>
</organism>
<protein>
    <recommendedName>
        <fullName evidence="4">RRM domain-containing protein</fullName>
    </recommendedName>
</protein>
<feature type="compositionally biased region" description="Basic and acidic residues" evidence="1">
    <location>
        <begin position="34"/>
        <end position="53"/>
    </location>
</feature>
<dbReference type="VEuPathDB" id="MicrosporidiaDB:EHP00_799"/>
<name>A0A1W0E7T9_9MICR</name>
<dbReference type="GO" id="GO:0003676">
    <property type="term" value="F:nucleic acid binding"/>
    <property type="evidence" value="ECO:0007669"/>
    <property type="project" value="InterPro"/>
</dbReference>
<feature type="compositionally biased region" description="Basic and acidic residues" evidence="1">
    <location>
        <begin position="65"/>
        <end position="78"/>
    </location>
</feature>
<dbReference type="AlphaFoldDB" id="A0A1W0E7T9"/>
<dbReference type="InterPro" id="IPR012677">
    <property type="entry name" value="Nucleotide-bd_a/b_plait_sf"/>
</dbReference>
<dbReference type="SUPFAM" id="SSF54928">
    <property type="entry name" value="RNA-binding domain, RBD"/>
    <property type="match status" value="1"/>
</dbReference>
<accession>A0A1W0E7T9</accession>
<evidence type="ECO:0000313" key="2">
    <source>
        <dbReference type="EMBL" id="OQS55337.1"/>
    </source>
</evidence>
<feature type="region of interest" description="Disordered" evidence="1">
    <location>
        <begin position="1"/>
        <end position="92"/>
    </location>
</feature>
<dbReference type="InterPro" id="IPR035979">
    <property type="entry name" value="RBD_domain_sf"/>
</dbReference>
<reference evidence="2 3" key="1">
    <citation type="journal article" date="2017" name="Environ. Microbiol.">
        <title>Decay of the glycolytic pathway and adaptation to intranuclear parasitism within Enterocytozoonidae microsporidia.</title>
        <authorList>
            <person name="Wiredu Boakye D."/>
            <person name="Jaroenlak P."/>
            <person name="Prachumwat A."/>
            <person name="Williams T.A."/>
            <person name="Bateman K.S."/>
            <person name="Itsathitphaisarn O."/>
            <person name="Sritunyalucksana K."/>
            <person name="Paszkiewicz K.H."/>
            <person name="Moore K.A."/>
            <person name="Stentiford G.D."/>
            <person name="Williams B.A."/>
        </authorList>
    </citation>
    <scope>NUCLEOTIDE SEQUENCE [LARGE SCALE GENOMIC DNA]</scope>
    <source>
        <strain evidence="2 3">TH1</strain>
    </source>
</reference>
<evidence type="ECO:0000256" key="1">
    <source>
        <dbReference type="SAM" id="MobiDB-lite"/>
    </source>
</evidence>
<evidence type="ECO:0008006" key="4">
    <source>
        <dbReference type="Google" id="ProtNLM"/>
    </source>
</evidence>
<feature type="compositionally biased region" description="Basic residues" evidence="1">
    <location>
        <begin position="1"/>
        <end position="10"/>
    </location>
</feature>
<evidence type="ECO:0000313" key="3">
    <source>
        <dbReference type="Proteomes" id="UP000192758"/>
    </source>
</evidence>
<gene>
    <name evidence="2" type="ORF">EHP00_799</name>
</gene>
<dbReference type="Proteomes" id="UP000192758">
    <property type="component" value="Unassembled WGS sequence"/>
</dbReference>
<feature type="compositionally biased region" description="Basic and acidic residues" evidence="1">
    <location>
        <begin position="11"/>
        <end position="25"/>
    </location>
</feature>
<dbReference type="Gene3D" id="3.30.70.330">
    <property type="match status" value="1"/>
</dbReference>